<reference evidence="2 4" key="2">
    <citation type="submission" date="2017-09" db="EMBL/GenBank/DDBJ databases">
        <authorList>
            <person name="Lee N."/>
            <person name="Cho B.-K."/>
        </authorList>
    </citation>
    <scope>NUCLEOTIDE SEQUENCE [LARGE SCALE GENOMIC DNA]</scope>
    <source>
        <strain evidence="2 4">ATCC 23948</strain>
    </source>
</reference>
<name>A0AAE6NJ57_STRPT</name>
<evidence type="ECO:0000313" key="3">
    <source>
        <dbReference type="Proteomes" id="UP000194225"/>
    </source>
</evidence>
<evidence type="ECO:0000313" key="4">
    <source>
        <dbReference type="Proteomes" id="UP000325458"/>
    </source>
</evidence>
<organism evidence="2 4">
    <name type="scientific">Streptomyces platensis</name>
    <dbReference type="NCBI Taxonomy" id="58346"/>
    <lineage>
        <taxon>Bacteria</taxon>
        <taxon>Bacillati</taxon>
        <taxon>Actinomycetota</taxon>
        <taxon>Actinomycetes</taxon>
        <taxon>Kitasatosporales</taxon>
        <taxon>Streptomycetaceae</taxon>
        <taxon>Streptomyces</taxon>
    </lineage>
</organism>
<sequence length="125" mass="13423">MPAPRFWDPDGTKFGVPTYPWHLAPDGLATRAQLRAAGLRPGGQEIAAQILWRSRRAHGGIRAAYLYRIDLAKPVRPMTPAKWAAVDAALAARRLCPSCGLDRGYIIPNSLGVCVTCADATSLAA</sequence>
<dbReference type="NCBIfam" id="NF041638">
    <property type="entry name" value="QRL_CxxC_CxxC"/>
    <property type="match status" value="1"/>
</dbReference>
<accession>A0AAE6NJ57</accession>
<dbReference type="KEGG" id="spla:CP981_17535"/>
<evidence type="ECO:0000313" key="1">
    <source>
        <dbReference type="EMBL" id="OSY46084.1"/>
    </source>
</evidence>
<dbReference type="EMBL" id="CP023691">
    <property type="protein sequence ID" value="QEV53231.1"/>
    <property type="molecule type" value="Genomic_DNA"/>
</dbReference>
<protein>
    <submittedName>
        <fullName evidence="2">Uncharacterized protein</fullName>
    </submittedName>
</protein>
<dbReference type="RefSeq" id="WP_085924441.1">
    <property type="nucleotide sequence ID" value="NZ_BAABSS010000111.1"/>
</dbReference>
<dbReference type="EMBL" id="MIGA01000013">
    <property type="protein sequence ID" value="OSY46084.1"/>
    <property type="molecule type" value="Genomic_DNA"/>
</dbReference>
<dbReference type="GeneID" id="90925094"/>
<proteinExistence type="predicted"/>
<reference evidence="1 3" key="1">
    <citation type="submission" date="2016-09" db="EMBL/GenBank/DDBJ databases">
        <title>Streptomyces platensis DSM40041, a candidate organism with high potential of specific P450 cytochromes.</title>
        <authorList>
            <person name="Grumaz C."/>
            <person name="Vainshtein Y."/>
            <person name="Kirstahler P."/>
            <person name="Sohn K."/>
        </authorList>
    </citation>
    <scope>NUCLEOTIDE SEQUENCE [LARGE SCALE GENOMIC DNA]</scope>
    <source>
        <strain evidence="1 3">DSM 40041</strain>
    </source>
</reference>
<dbReference type="Proteomes" id="UP000325458">
    <property type="component" value="Chromosome"/>
</dbReference>
<dbReference type="InterPro" id="IPR048142">
    <property type="entry name" value="QRL_CxxC_CxxC"/>
</dbReference>
<dbReference type="AlphaFoldDB" id="A0AAE6NJ57"/>
<evidence type="ECO:0000313" key="2">
    <source>
        <dbReference type="EMBL" id="QEV53231.1"/>
    </source>
</evidence>
<gene>
    <name evidence="1" type="ORF">BG653_02584</name>
    <name evidence="2" type="ORF">CP981_17535</name>
</gene>
<dbReference type="Proteomes" id="UP000194225">
    <property type="component" value="Unassembled WGS sequence"/>
</dbReference>
<keyword evidence="3" id="KW-1185">Reference proteome</keyword>